<dbReference type="Gene3D" id="3.40.50.1000">
    <property type="entry name" value="HAD superfamily/HAD-like"/>
    <property type="match status" value="1"/>
</dbReference>
<reference evidence="2" key="1">
    <citation type="journal article" date="2019" name="Int. J. Syst. Evol. Microbiol.">
        <title>The Global Catalogue of Microorganisms (GCM) 10K type strain sequencing project: providing services to taxonomists for standard genome sequencing and annotation.</title>
        <authorList>
            <consortium name="The Broad Institute Genomics Platform"/>
            <consortium name="The Broad Institute Genome Sequencing Center for Infectious Disease"/>
            <person name="Wu L."/>
            <person name="Ma J."/>
        </authorList>
    </citation>
    <scope>NUCLEOTIDE SEQUENCE [LARGE SCALE GENOMIC DNA]</scope>
    <source>
        <strain evidence="2">CCM 8895</strain>
    </source>
</reference>
<dbReference type="PANTHER" id="PTHR10000">
    <property type="entry name" value="PHOSPHOSERINE PHOSPHATASE"/>
    <property type="match status" value="1"/>
</dbReference>
<dbReference type="InterPro" id="IPR006379">
    <property type="entry name" value="HAD-SF_hydro_IIB"/>
</dbReference>
<evidence type="ECO:0000313" key="1">
    <source>
        <dbReference type="EMBL" id="MFC6323366.1"/>
    </source>
</evidence>
<keyword evidence="2" id="KW-1185">Reference proteome</keyword>
<comment type="caution">
    <text evidence="1">The sequence shown here is derived from an EMBL/GenBank/DDBJ whole genome shotgun (WGS) entry which is preliminary data.</text>
</comment>
<protein>
    <submittedName>
        <fullName evidence="1">Cof-type HAD-IIB family hydrolase</fullName>
        <ecNumber evidence="1">3.1.3.-</ecNumber>
    </submittedName>
</protein>
<dbReference type="SFLD" id="SFLDS00003">
    <property type="entry name" value="Haloacid_Dehalogenase"/>
    <property type="match status" value="1"/>
</dbReference>
<gene>
    <name evidence="1" type="ORF">ACFP1F_06425</name>
</gene>
<dbReference type="InterPro" id="IPR023214">
    <property type="entry name" value="HAD_sf"/>
</dbReference>
<sequence>MIKFIGTDLDGTLLNSNCEISSENISIIKKAVDTGIKFAVCSGRTLYSVNDYFSKDLKVDGYQVVLNGAVIVDPKGNKIADNPIDKEIVEAIFNKMEFSNFKVVLDGLNSSYIYYPDDYPLPEFNEIDDHHFLAENFKKLREVNESDDFKIYKVCFNTPPERLPELNKKLESLTSLEVTISRASKDSFEINALDVSKLSALQQISELENIPVTDFMCFGDYGNDLEMIKNVGYGVAMGNAIDLLKKESWKITKTNNDNGVSFMIDRVLKGEFNKNRA</sequence>
<dbReference type="PANTHER" id="PTHR10000:SF8">
    <property type="entry name" value="HAD SUPERFAMILY HYDROLASE-LIKE, TYPE 3"/>
    <property type="match status" value="1"/>
</dbReference>
<dbReference type="CDD" id="cd07516">
    <property type="entry name" value="HAD_Pase"/>
    <property type="match status" value="1"/>
</dbReference>
<accession>A0ABW1UUE0</accession>
<dbReference type="SUPFAM" id="SSF56784">
    <property type="entry name" value="HAD-like"/>
    <property type="match status" value="1"/>
</dbReference>
<dbReference type="Pfam" id="PF08282">
    <property type="entry name" value="Hydrolase_3"/>
    <property type="match status" value="1"/>
</dbReference>
<dbReference type="SFLD" id="SFLDG01140">
    <property type="entry name" value="C2.B:_Phosphomannomutase_and_P"/>
    <property type="match status" value="1"/>
</dbReference>
<name>A0ABW1UUE0_9LACO</name>
<dbReference type="EC" id="3.1.3.-" evidence="1"/>
<evidence type="ECO:0000313" key="2">
    <source>
        <dbReference type="Proteomes" id="UP001596186"/>
    </source>
</evidence>
<dbReference type="RefSeq" id="WP_125592174.1">
    <property type="nucleotide sequence ID" value="NZ_JBHSSN010000014.1"/>
</dbReference>
<dbReference type="PROSITE" id="PS01228">
    <property type="entry name" value="COF_1"/>
    <property type="match status" value="1"/>
</dbReference>
<dbReference type="InterPro" id="IPR036412">
    <property type="entry name" value="HAD-like_sf"/>
</dbReference>
<dbReference type="NCBIfam" id="TIGR00099">
    <property type="entry name" value="Cof-subfamily"/>
    <property type="match status" value="1"/>
</dbReference>
<dbReference type="Gene3D" id="3.30.1240.10">
    <property type="match status" value="1"/>
</dbReference>
<dbReference type="InterPro" id="IPR000150">
    <property type="entry name" value="Cof"/>
</dbReference>
<dbReference type="NCBIfam" id="TIGR01484">
    <property type="entry name" value="HAD-SF-IIB"/>
    <property type="match status" value="1"/>
</dbReference>
<dbReference type="EMBL" id="JBHSSN010000014">
    <property type="protein sequence ID" value="MFC6323366.1"/>
    <property type="molecule type" value="Genomic_DNA"/>
</dbReference>
<dbReference type="GO" id="GO:0016787">
    <property type="term" value="F:hydrolase activity"/>
    <property type="evidence" value="ECO:0007669"/>
    <property type="project" value="UniProtKB-KW"/>
</dbReference>
<dbReference type="Proteomes" id="UP001596186">
    <property type="component" value="Unassembled WGS sequence"/>
</dbReference>
<dbReference type="SFLD" id="SFLDG01144">
    <property type="entry name" value="C2.B.4:_PGP_Like"/>
    <property type="match status" value="1"/>
</dbReference>
<organism evidence="1 2">
    <name type="scientific">Companilactobacillus baiquanensis</name>
    <dbReference type="NCBI Taxonomy" id="2486005"/>
    <lineage>
        <taxon>Bacteria</taxon>
        <taxon>Bacillati</taxon>
        <taxon>Bacillota</taxon>
        <taxon>Bacilli</taxon>
        <taxon>Lactobacillales</taxon>
        <taxon>Lactobacillaceae</taxon>
        <taxon>Companilactobacillus</taxon>
    </lineage>
</organism>
<keyword evidence="1" id="KW-0378">Hydrolase</keyword>
<proteinExistence type="predicted"/>